<name>A0A6A5Y5F8_9PLEO</name>
<organism evidence="2 3">
    <name type="scientific">Aaosphaeria arxii CBS 175.79</name>
    <dbReference type="NCBI Taxonomy" id="1450172"/>
    <lineage>
        <taxon>Eukaryota</taxon>
        <taxon>Fungi</taxon>
        <taxon>Dikarya</taxon>
        <taxon>Ascomycota</taxon>
        <taxon>Pezizomycotina</taxon>
        <taxon>Dothideomycetes</taxon>
        <taxon>Pleosporomycetidae</taxon>
        <taxon>Pleosporales</taxon>
        <taxon>Pleosporales incertae sedis</taxon>
        <taxon>Aaosphaeria</taxon>
    </lineage>
</organism>
<dbReference type="Proteomes" id="UP000799778">
    <property type="component" value="Unassembled WGS sequence"/>
</dbReference>
<feature type="domain" description="DUF7605" evidence="1">
    <location>
        <begin position="279"/>
        <end position="451"/>
    </location>
</feature>
<dbReference type="EMBL" id="ML978066">
    <property type="protein sequence ID" value="KAF2020509.1"/>
    <property type="molecule type" value="Genomic_DNA"/>
</dbReference>
<dbReference type="Pfam" id="PF24564">
    <property type="entry name" value="DUF7605"/>
    <property type="match status" value="1"/>
</dbReference>
<dbReference type="GeneID" id="54288852"/>
<dbReference type="AlphaFoldDB" id="A0A6A5Y5F8"/>
<accession>A0A6A5Y5F8</accession>
<sequence length="567" mass="65422">MAQRVLKRADWTIVVHRNERADDDAAVKSYIEDAWRRKRDSVAVVITQIDKVNELKDKRTEFKVDEEEDLQYLSEQEKHINSEMTKIKKQLKTTPRKSEFLITLNEQRDLYAIHEKHIDIKRLEILIARRSRQLEHEFRTFHSALTKGTYAGGAHELPVFCVTSTEYMKHLEPYSPLEPPGVSVQRSGIPALRHFLLNLPHKSGRSLALKRHCDIRVRALLSSMALSCSGFRPMLRRELLRKVVTNAVESMLMCCGRVIKEFCSDNILEVKDRFEIRESIWIEKAEALCDKWAKYNPAGHLAFVRNEGHWKTSACGTANWNNSLIQIMRDDMEPVLNHLCDHGLPHLRSEFLLTFDDILEDMQTQIRQCLRNTVQQQVKSATYLRFFDTLEKQKGSITASMDSLVEPLQRSTRLLISKCMSNNETAPFTANMQSLYLECEQSQATKGKGKRMTKHAVRCETFKMGVCDRRKGPYTEVKTCFLNKFGSVFTKWETRLRTEIYPIIEQIEHDFNQVFPEREESSLSKESQAVIGAAVRKAQAVLDGPIRESLAKAGIPMESTMPNMVQN</sequence>
<dbReference type="InterPro" id="IPR056024">
    <property type="entry name" value="DUF7605"/>
</dbReference>
<keyword evidence="3" id="KW-1185">Reference proteome</keyword>
<dbReference type="RefSeq" id="XP_033388848.1">
    <property type="nucleotide sequence ID" value="XM_033531455.1"/>
</dbReference>
<evidence type="ECO:0000313" key="3">
    <source>
        <dbReference type="Proteomes" id="UP000799778"/>
    </source>
</evidence>
<protein>
    <recommendedName>
        <fullName evidence="1">DUF7605 domain-containing protein</fullName>
    </recommendedName>
</protein>
<proteinExistence type="predicted"/>
<reference evidence="2" key="1">
    <citation type="journal article" date="2020" name="Stud. Mycol.">
        <title>101 Dothideomycetes genomes: a test case for predicting lifestyles and emergence of pathogens.</title>
        <authorList>
            <person name="Haridas S."/>
            <person name="Albert R."/>
            <person name="Binder M."/>
            <person name="Bloem J."/>
            <person name="Labutti K."/>
            <person name="Salamov A."/>
            <person name="Andreopoulos B."/>
            <person name="Baker S."/>
            <person name="Barry K."/>
            <person name="Bills G."/>
            <person name="Bluhm B."/>
            <person name="Cannon C."/>
            <person name="Castanera R."/>
            <person name="Culley D."/>
            <person name="Daum C."/>
            <person name="Ezra D."/>
            <person name="Gonzalez J."/>
            <person name="Henrissat B."/>
            <person name="Kuo A."/>
            <person name="Liang C."/>
            <person name="Lipzen A."/>
            <person name="Lutzoni F."/>
            <person name="Magnuson J."/>
            <person name="Mondo S."/>
            <person name="Nolan M."/>
            <person name="Ohm R."/>
            <person name="Pangilinan J."/>
            <person name="Park H.-J."/>
            <person name="Ramirez L."/>
            <person name="Alfaro M."/>
            <person name="Sun H."/>
            <person name="Tritt A."/>
            <person name="Yoshinaga Y."/>
            <person name="Zwiers L.-H."/>
            <person name="Turgeon B."/>
            <person name="Goodwin S."/>
            <person name="Spatafora J."/>
            <person name="Crous P."/>
            <person name="Grigoriev I."/>
        </authorList>
    </citation>
    <scope>NUCLEOTIDE SEQUENCE</scope>
    <source>
        <strain evidence="2">CBS 175.79</strain>
    </source>
</reference>
<evidence type="ECO:0000259" key="1">
    <source>
        <dbReference type="Pfam" id="PF24564"/>
    </source>
</evidence>
<evidence type="ECO:0000313" key="2">
    <source>
        <dbReference type="EMBL" id="KAF2020509.1"/>
    </source>
</evidence>
<gene>
    <name evidence="2" type="ORF">BU24DRAFT_456579</name>
</gene>
<dbReference type="PANTHER" id="PTHR36681">
    <property type="entry name" value="NUCLEAR GTPASE, GERMINAL CENTER-ASSOCIATED, TANDEM DUPLICATE 3"/>
    <property type="match status" value="1"/>
</dbReference>
<dbReference type="OrthoDB" id="410198at2759"/>
<dbReference type="PANTHER" id="PTHR36681:SF3">
    <property type="entry name" value="NUCLEAR GTPASE, GERMINAL CENTER-ASSOCIATED, TANDEM DUPLICATE 3"/>
    <property type="match status" value="1"/>
</dbReference>